<evidence type="ECO:0000313" key="2">
    <source>
        <dbReference type="EMBL" id="TSE03028.1"/>
    </source>
</evidence>
<comment type="caution">
    <text evidence="2">The sequence shown here is derived from an EMBL/GenBank/DDBJ whole genome shotgun (WGS) entry which is preliminary data.</text>
</comment>
<dbReference type="AlphaFoldDB" id="A0A554VAC6"/>
<evidence type="ECO:0000256" key="1">
    <source>
        <dbReference type="SAM" id="SignalP"/>
    </source>
</evidence>
<dbReference type="EMBL" id="VLNR01000129">
    <property type="protein sequence ID" value="TSE03028.1"/>
    <property type="molecule type" value="Genomic_DNA"/>
</dbReference>
<dbReference type="PROSITE" id="PS51257">
    <property type="entry name" value="PROKAR_LIPOPROTEIN"/>
    <property type="match status" value="1"/>
</dbReference>
<accession>A0A554VAC6</accession>
<dbReference type="OrthoDB" id="1448607at2"/>
<gene>
    <name evidence="2" type="ORF">FOF46_30165</name>
</gene>
<dbReference type="InterPro" id="IPR046219">
    <property type="entry name" value="DUF6252"/>
</dbReference>
<name>A0A554VAC6_9FLAO</name>
<dbReference type="Proteomes" id="UP000318833">
    <property type="component" value="Unassembled WGS sequence"/>
</dbReference>
<evidence type="ECO:0000313" key="3">
    <source>
        <dbReference type="Proteomes" id="UP000318833"/>
    </source>
</evidence>
<proteinExistence type="predicted"/>
<dbReference type="Pfam" id="PF19765">
    <property type="entry name" value="DUF6252"/>
    <property type="match status" value="2"/>
</dbReference>
<reference evidence="2 3" key="1">
    <citation type="submission" date="2019-07" db="EMBL/GenBank/DDBJ databases">
        <title>The draft genome sequence of Aquimarina algiphila M91.</title>
        <authorList>
            <person name="Meng X."/>
        </authorList>
    </citation>
    <scope>NUCLEOTIDE SEQUENCE [LARGE SCALE GENOMIC DNA]</scope>
    <source>
        <strain evidence="2 3">M91</strain>
    </source>
</reference>
<feature type="chain" id="PRO_5022207090" description="DUF4595 domain-containing protein" evidence="1">
    <location>
        <begin position="24"/>
        <end position="281"/>
    </location>
</feature>
<feature type="signal peptide" evidence="1">
    <location>
        <begin position="1"/>
        <end position="23"/>
    </location>
</feature>
<protein>
    <recommendedName>
        <fullName evidence="4">DUF4595 domain-containing protein</fullName>
    </recommendedName>
</protein>
<organism evidence="2 3">
    <name type="scientific">Aquimarina algiphila</name>
    <dbReference type="NCBI Taxonomy" id="2047982"/>
    <lineage>
        <taxon>Bacteria</taxon>
        <taxon>Pseudomonadati</taxon>
        <taxon>Bacteroidota</taxon>
        <taxon>Flavobacteriia</taxon>
        <taxon>Flavobacteriales</taxon>
        <taxon>Flavobacteriaceae</taxon>
        <taxon>Aquimarina</taxon>
    </lineage>
</organism>
<evidence type="ECO:0008006" key="4">
    <source>
        <dbReference type="Google" id="ProtNLM"/>
    </source>
</evidence>
<keyword evidence="3" id="KW-1185">Reference proteome</keyword>
<dbReference type="RefSeq" id="WP_143919141.1">
    <property type="nucleotide sequence ID" value="NZ_CANLFO010000013.1"/>
</dbReference>
<keyword evidence="1" id="KW-0732">Signal</keyword>
<sequence>MIKKITLLMAVVCLIFTSCSTDIEINDPALQAKVDGELFRTSLKKAVIYDDGTLVISGSAGDQSISFTTTSTKVGTYKTSQKTVSKASFQKNQTKFLSKNGETTGQVTITEVYNNEVSGNFTFKNLKDDKGNILNFSDGWFYRLPLENGVIEEEDNVTEQINPCLLNASLTAMVNDSEMITDNHTAKLFGVDDASILITASNETEEITVVFLADVAPGEYPLSGSGNYSASYALDKDKSSASSGKLIITEHNTESKCISGSFEFSTRSGVEVSEGSFDFGY</sequence>